<feature type="region of interest" description="Disordered" evidence="1">
    <location>
        <begin position="1"/>
        <end position="40"/>
    </location>
</feature>
<keyword evidence="3" id="KW-1185">Reference proteome</keyword>
<reference evidence="2" key="2">
    <citation type="submission" date="2020-09" db="EMBL/GenBank/DDBJ databases">
        <authorList>
            <person name="Sun Q."/>
            <person name="Ohkuma M."/>
        </authorList>
    </citation>
    <scope>NUCLEOTIDE SEQUENCE</scope>
    <source>
        <strain evidence="2">JCM 4815</strain>
    </source>
</reference>
<dbReference type="Proteomes" id="UP000622166">
    <property type="component" value="Unassembled WGS sequence"/>
</dbReference>
<gene>
    <name evidence="2" type="ORF">GCM10010365_10290</name>
</gene>
<organism evidence="2 3">
    <name type="scientific">Streptomyces poonensis</name>
    <dbReference type="NCBI Taxonomy" id="68255"/>
    <lineage>
        <taxon>Bacteria</taxon>
        <taxon>Bacillati</taxon>
        <taxon>Actinomycetota</taxon>
        <taxon>Actinomycetes</taxon>
        <taxon>Kitasatosporales</taxon>
        <taxon>Streptomycetaceae</taxon>
        <taxon>Streptomyces</taxon>
    </lineage>
</organism>
<feature type="compositionally biased region" description="Polar residues" evidence="1">
    <location>
        <begin position="10"/>
        <end position="21"/>
    </location>
</feature>
<protein>
    <recommendedName>
        <fullName evidence="4">ATP-binding protein</fullName>
    </recommendedName>
</protein>
<evidence type="ECO:0000256" key="1">
    <source>
        <dbReference type="SAM" id="MobiDB-lite"/>
    </source>
</evidence>
<name>A0A918PA54_9ACTN</name>
<comment type="caution">
    <text evidence="2">The sequence shown here is derived from an EMBL/GenBank/DDBJ whole genome shotgun (WGS) entry which is preliminary data.</text>
</comment>
<accession>A0A918PA54</accession>
<reference evidence="2" key="1">
    <citation type="journal article" date="2014" name="Int. J. Syst. Evol. Microbiol.">
        <title>Complete genome sequence of Corynebacterium casei LMG S-19264T (=DSM 44701T), isolated from a smear-ripened cheese.</title>
        <authorList>
            <consortium name="US DOE Joint Genome Institute (JGI-PGF)"/>
            <person name="Walter F."/>
            <person name="Albersmeier A."/>
            <person name="Kalinowski J."/>
            <person name="Ruckert C."/>
        </authorList>
    </citation>
    <scope>NUCLEOTIDE SEQUENCE</scope>
    <source>
        <strain evidence="2">JCM 4815</strain>
    </source>
</reference>
<proteinExistence type="predicted"/>
<dbReference type="InterPro" id="IPR036890">
    <property type="entry name" value="HATPase_C_sf"/>
</dbReference>
<evidence type="ECO:0000313" key="3">
    <source>
        <dbReference type="Proteomes" id="UP000622166"/>
    </source>
</evidence>
<evidence type="ECO:0008006" key="4">
    <source>
        <dbReference type="Google" id="ProtNLM"/>
    </source>
</evidence>
<dbReference type="AlphaFoldDB" id="A0A918PA54"/>
<dbReference type="EMBL" id="BMVW01000001">
    <property type="protein sequence ID" value="GGY93591.1"/>
    <property type="molecule type" value="Genomic_DNA"/>
</dbReference>
<sequence>MREVSDGAISRQQHSSNSGLGASQRPPDTPPSASPEGESGRGLFLVDVLAACWGSSPRRPVGQTVWAEVSIGRAG</sequence>
<dbReference type="Gene3D" id="3.30.565.10">
    <property type="entry name" value="Histidine kinase-like ATPase, C-terminal domain"/>
    <property type="match status" value="1"/>
</dbReference>
<evidence type="ECO:0000313" key="2">
    <source>
        <dbReference type="EMBL" id="GGY93591.1"/>
    </source>
</evidence>